<dbReference type="Proteomes" id="UP000594262">
    <property type="component" value="Unplaced"/>
</dbReference>
<keyword evidence="2" id="KW-1185">Reference proteome</keyword>
<evidence type="ECO:0000313" key="1">
    <source>
        <dbReference type="EnsemblMetazoa" id="CLYHEMP003024.2"/>
    </source>
</evidence>
<proteinExistence type="predicted"/>
<accession>A0A7M5UQX3</accession>
<dbReference type="OrthoDB" id="10692475at2759"/>
<evidence type="ECO:0000313" key="2">
    <source>
        <dbReference type="Proteomes" id="UP000594262"/>
    </source>
</evidence>
<dbReference type="EnsemblMetazoa" id="CLYHEMT003024.2">
    <property type="protein sequence ID" value="CLYHEMP003024.2"/>
    <property type="gene ID" value="CLYHEMG003024"/>
</dbReference>
<organism evidence="1 2">
    <name type="scientific">Clytia hemisphaerica</name>
    <dbReference type="NCBI Taxonomy" id="252671"/>
    <lineage>
        <taxon>Eukaryota</taxon>
        <taxon>Metazoa</taxon>
        <taxon>Cnidaria</taxon>
        <taxon>Hydrozoa</taxon>
        <taxon>Hydroidolina</taxon>
        <taxon>Leptothecata</taxon>
        <taxon>Obeliida</taxon>
        <taxon>Clytiidae</taxon>
        <taxon>Clytia</taxon>
    </lineage>
</organism>
<dbReference type="AlphaFoldDB" id="A0A7M5UQX3"/>
<name>A0A7M5UQX3_9CNID</name>
<protein>
    <submittedName>
        <fullName evidence="1">Uncharacterized protein</fullName>
    </submittedName>
</protein>
<reference evidence="1" key="1">
    <citation type="submission" date="2021-01" db="UniProtKB">
        <authorList>
            <consortium name="EnsemblMetazoa"/>
        </authorList>
    </citation>
    <scope>IDENTIFICATION</scope>
</reference>
<sequence>MIQRNRMGLKLFERICQALRRRKDRQHNTHTKLVNDTSFYVDAGCYFIERSDVIYGYTHSAAVVKRTSFPPAHTPAQTPAIVRKKSTVDYNDDIGHLRRNAIFELCEEEREGLTMVLKGYIQQRNLKEFGML</sequence>